<dbReference type="AlphaFoldDB" id="A0AA48L835"/>
<dbReference type="Pfam" id="PF00248">
    <property type="entry name" value="Aldo_ket_red"/>
    <property type="match status" value="1"/>
</dbReference>
<dbReference type="GeneID" id="85497568"/>
<protein>
    <recommendedName>
        <fullName evidence="6">NADP-dependent oxidoreductase domain-containing protein</fullName>
    </recommendedName>
</protein>
<evidence type="ECO:0000256" key="3">
    <source>
        <dbReference type="PIRSR" id="PIRSR000097-1"/>
    </source>
</evidence>
<dbReference type="PRINTS" id="PR00069">
    <property type="entry name" value="ALDKETRDTASE"/>
</dbReference>
<dbReference type="PANTHER" id="PTHR43827:SF13">
    <property type="entry name" value="ALDO_KETO REDUCTASE FAMILY PROTEIN"/>
    <property type="match status" value="1"/>
</dbReference>
<comment type="similarity">
    <text evidence="1">Belongs to the aldo/keto reductase family.</text>
</comment>
<evidence type="ECO:0000313" key="8">
    <source>
        <dbReference type="Proteomes" id="UP001233271"/>
    </source>
</evidence>
<keyword evidence="2" id="KW-0560">Oxidoreductase</keyword>
<dbReference type="Gene3D" id="3.20.20.100">
    <property type="entry name" value="NADP-dependent oxidoreductase domain"/>
    <property type="match status" value="1"/>
</dbReference>
<proteinExistence type="inferred from homology"/>
<dbReference type="RefSeq" id="XP_060458963.1">
    <property type="nucleotide sequence ID" value="XM_060602584.1"/>
</dbReference>
<evidence type="ECO:0000256" key="4">
    <source>
        <dbReference type="PIRSR" id="PIRSR000097-2"/>
    </source>
</evidence>
<feature type="binding site" evidence="4">
    <location>
        <position position="115"/>
    </location>
    <ligand>
        <name>substrate</name>
    </ligand>
</feature>
<dbReference type="Proteomes" id="UP001233271">
    <property type="component" value="Chromosome 6"/>
</dbReference>
<evidence type="ECO:0000259" key="6">
    <source>
        <dbReference type="Pfam" id="PF00248"/>
    </source>
</evidence>
<gene>
    <name evidence="7" type="ORF">CcaverHIS019_0601570</name>
</gene>
<dbReference type="GO" id="GO:0016491">
    <property type="term" value="F:oxidoreductase activity"/>
    <property type="evidence" value="ECO:0007669"/>
    <property type="project" value="UniProtKB-KW"/>
</dbReference>
<feature type="domain" description="NADP-dependent oxidoreductase" evidence="6">
    <location>
        <begin position="26"/>
        <end position="277"/>
    </location>
</feature>
<dbReference type="PROSITE" id="PS00798">
    <property type="entry name" value="ALDOKETO_REDUCTASE_1"/>
    <property type="match status" value="1"/>
</dbReference>
<evidence type="ECO:0000256" key="2">
    <source>
        <dbReference type="ARBA" id="ARBA00023002"/>
    </source>
</evidence>
<keyword evidence="8" id="KW-1185">Reference proteome</keyword>
<dbReference type="PANTHER" id="PTHR43827">
    <property type="entry name" value="2,5-DIKETO-D-GLUCONIC ACID REDUCTASE"/>
    <property type="match status" value="1"/>
</dbReference>
<dbReference type="FunFam" id="3.20.20.100:FF:000015">
    <property type="entry name" value="Oxidoreductase, aldo/keto reductase family"/>
    <property type="match status" value="1"/>
</dbReference>
<feature type="active site" description="Proton donor" evidence="3">
    <location>
        <position position="58"/>
    </location>
</feature>
<dbReference type="InterPro" id="IPR023210">
    <property type="entry name" value="NADP_OxRdtase_dom"/>
</dbReference>
<dbReference type="InterPro" id="IPR020471">
    <property type="entry name" value="AKR"/>
</dbReference>
<dbReference type="PROSITE" id="PS00062">
    <property type="entry name" value="ALDOKETO_REDUCTASE_2"/>
    <property type="match status" value="1"/>
</dbReference>
<dbReference type="InterPro" id="IPR018170">
    <property type="entry name" value="Aldo/ket_reductase_CS"/>
</dbReference>
<evidence type="ECO:0000256" key="5">
    <source>
        <dbReference type="PIRSR" id="PIRSR000097-3"/>
    </source>
</evidence>
<dbReference type="PIRSF" id="PIRSF000097">
    <property type="entry name" value="AKR"/>
    <property type="match status" value="1"/>
</dbReference>
<dbReference type="PROSITE" id="PS00063">
    <property type="entry name" value="ALDOKETO_REDUCTASE_3"/>
    <property type="match status" value="1"/>
</dbReference>
<sequence>MRVTRPVASLARRLKMNDGFEIPQFGLGTYQMTGAEAYTATRAALDAGYRHIDTAEWYGNEADVGRAIRDSGVSRADVFVTSKLQRNRGYDAAFSDLRASLDRAGMDYLDLYLLHSPVGGPTARADGWSALVDAKRKGLVRSVGVSNFGMLHLAEIVEMVRRAGEDGPGGAMPAVNQVDLHPFTRHEDIVDMCGLMGTLMEAWGPLARGTRFDHPVIKKMAEKYGRDPAQIMLRWGLQHDHIVIPKSVSLERIESNAQVFDFEITPEDMAELDGLNENLVTDWWVVDAE</sequence>
<feature type="site" description="Lowers pKa of active site Tyr" evidence="5">
    <location>
        <position position="83"/>
    </location>
</feature>
<name>A0AA48L835_9TREE</name>
<dbReference type="InterPro" id="IPR036812">
    <property type="entry name" value="NAD(P)_OxRdtase_dom_sf"/>
</dbReference>
<organism evidence="7 8">
    <name type="scientific">Cutaneotrichosporon cavernicola</name>
    <dbReference type="NCBI Taxonomy" id="279322"/>
    <lineage>
        <taxon>Eukaryota</taxon>
        <taxon>Fungi</taxon>
        <taxon>Dikarya</taxon>
        <taxon>Basidiomycota</taxon>
        <taxon>Agaricomycotina</taxon>
        <taxon>Tremellomycetes</taxon>
        <taxon>Trichosporonales</taxon>
        <taxon>Trichosporonaceae</taxon>
        <taxon>Cutaneotrichosporon</taxon>
    </lineage>
</organism>
<dbReference type="CDD" id="cd19071">
    <property type="entry name" value="AKR_AKR1-5-like"/>
    <property type="match status" value="1"/>
</dbReference>
<dbReference type="SUPFAM" id="SSF51430">
    <property type="entry name" value="NAD(P)-linked oxidoreductase"/>
    <property type="match status" value="1"/>
</dbReference>
<evidence type="ECO:0000256" key="1">
    <source>
        <dbReference type="ARBA" id="ARBA00007905"/>
    </source>
</evidence>
<reference evidence="7" key="1">
    <citation type="journal article" date="2023" name="BMC Genomics">
        <title>Chromosome-level genome assemblies of Cutaneotrichosporon spp. (Trichosporonales, Basidiomycota) reveal imbalanced evolution between nucleotide sequences and chromosome synteny.</title>
        <authorList>
            <person name="Kobayashi Y."/>
            <person name="Kayamori A."/>
            <person name="Aoki K."/>
            <person name="Shiwa Y."/>
            <person name="Matsutani M."/>
            <person name="Fujita N."/>
            <person name="Sugita T."/>
            <person name="Iwasaki W."/>
            <person name="Tanaka N."/>
            <person name="Takashima M."/>
        </authorList>
    </citation>
    <scope>NUCLEOTIDE SEQUENCE</scope>
    <source>
        <strain evidence="7">HIS019</strain>
    </source>
</reference>
<accession>A0AA48L835</accession>
<evidence type="ECO:0000313" key="7">
    <source>
        <dbReference type="EMBL" id="BEI93698.1"/>
    </source>
</evidence>
<dbReference type="EMBL" id="AP028217">
    <property type="protein sequence ID" value="BEI93698.1"/>
    <property type="molecule type" value="Genomic_DNA"/>
</dbReference>
<dbReference type="KEGG" id="ccac:CcaHIS019_0601570"/>